<dbReference type="EMBL" id="REGN01009331">
    <property type="protein sequence ID" value="RNA01428.1"/>
    <property type="molecule type" value="Genomic_DNA"/>
</dbReference>
<sequence length="68" mass="7548">MNSILMKNKTTTTNKTGHFNFPKNKWNDNLVMNQGKADGISGKFLDAIDNFSSSALSSHSKSHVLYSQ</sequence>
<dbReference type="Proteomes" id="UP000276133">
    <property type="component" value="Unassembled WGS sequence"/>
</dbReference>
<reference evidence="1 2" key="1">
    <citation type="journal article" date="2018" name="Sci. Rep.">
        <title>Genomic signatures of local adaptation to the degree of environmental predictability in rotifers.</title>
        <authorList>
            <person name="Franch-Gras L."/>
            <person name="Hahn C."/>
            <person name="Garcia-Roger E.M."/>
            <person name="Carmona M.J."/>
            <person name="Serra M."/>
            <person name="Gomez A."/>
        </authorList>
    </citation>
    <scope>NUCLEOTIDE SEQUENCE [LARGE SCALE GENOMIC DNA]</scope>
    <source>
        <strain evidence="1">HYR1</strain>
    </source>
</reference>
<protein>
    <submittedName>
        <fullName evidence="1">Uncharacterized protein</fullName>
    </submittedName>
</protein>
<name>A0A3M7PRZ9_BRAPC</name>
<gene>
    <name evidence="1" type="ORF">BpHYR1_015441</name>
</gene>
<organism evidence="1 2">
    <name type="scientific">Brachionus plicatilis</name>
    <name type="common">Marine rotifer</name>
    <name type="synonym">Brachionus muelleri</name>
    <dbReference type="NCBI Taxonomy" id="10195"/>
    <lineage>
        <taxon>Eukaryota</taxon>
        <taxon>Metazoa</taxon>
        <taxon>Spiralia</taxon>
        <taxon>Gnathifera</taxon>
        <taxon>Rotifera</taxon>
        <taxon>Eurotatoria</taxon>
        <taxon>Monogononta</taxon>
        <taxon>Pseudotrocha</taxon>
        <taxon>Ploima</taxon>
        <taxon>Brachionidae</taxon>
        <taxon>Brachionus</taxon>
    </lineage>
</organism>
<evidence type="ECO:0000313" key="2">
    <source>
        <dbReference type="Proteomes" id="UP000276133"/>
    </source>
</evidence>
<accession>A0A3M7PRZ9</accession>
<keyword evidence="2" id="KW-1185">Reference proteome</keyword>
<dbReference type="AlphaFoldDB" id="A0A3M7PRZ9"/>
<comment type="caution">
    <text evidence="1">The sequence shown here is derived from an EMBL/GenBank/DDBJ whole genome shotgun (WGS) entry which is preliminary data.</text>
</comment>
<evidence type="ECO:0000313" key="1">
    <source>
        <dbReference type="EMBL" id="RNA01428.1"/>
    </source>
</evidence>
<proteinExistence type="predicted"/>